<dbReference type="NCBIfam" id="TIGR00460">
    <property type="entry name" value="fmt"/>
    <property type="match status" value="1"/>
</dbReference>
<dbReference type="SUPFAM" id="SSF50486">
    <property type="entry name" value="FMT C-terminal domain-like"/>
    <property type="match status" value="1"/>
</dbReference>
<protein>
    <recommendedName>
        <fullName evidence="2 5">Methionyl-tRNA formyltransferase</fullName>
        <ecNumber evidence="2 5">2.1.2.9</ecNumber>
    </recommendedName>
</protein>
<comment type="catalytic activity">
    <reaction evidence="5">
        <text>L-methionyl-tRNA(fMet) + (6R)-10-formyltetrahydrofolate = N-formyl-L-methionyl-tRNA(fMet) + (6S)-5,6,7,8-tetrahydrofolate + H(+)</text>
        <dbReference type="Rhea" id="RHEA:24380"/>
        <dbReference type="Rhea" id="RHEA-COMP:9952"/>
        <dbReference type="Rhea" id="RHEA-COMP:9953"/>
        <dbReference type="ChEBI" id="CHEBI:15378"/>
        <dbReference type="ChEBI" id="CHEBI:57453"/>
        <dbReference type="ChEBI" id="CHEBI:78530"/>
        <dbReference type="ChEBI" id="CHEBI:78844"/>
        <dbReference type="ChEBI" id="CHEBI:195366"/>
        <dbReference type="EC" id="2.1.2.9"/>
    </reaction>
</comment>
<proteinExistence type="inferred from homology"/>
<dbReference type="InterPro" id="IPR041711">
    <property type="entry name" value="Met-tRNA-FMT_N"/>
</dbReference>
<sequence>MKNIRIVFMGTPEFACSILKSLVDAKYDVVGVVSQPDKRVGRKQIIQETPVKKLALSYGIQVFQPLKIKDDYQEILDTKPDLIVTCAYGQFIPEVVLQAPTYGALNVHASLLPKLRGGAPIHKAIIYGEKETGVSIMRMVKKMDAGDYMLQEKVAITDEDTAGSLHDKLMIAGAKAITEAIPLLVDGKAIFTPQDESKATFAYNISKEEEIIDLSKPVDEVYNQIRGLIPWPVGYIMFCERKLKIHGVARTTVETNEPVGTVFRKQGDKKGLYLSCLGGCLQLTKVQLEGKKACSCAEFINGNGDRIVLCR</sequence>
<keyword evidence="4 5" id="KW-0648">Protein biosynthesis</keyword>
<keyword evidence="9" id="KW-1185">Reference proteome</keyword>
<name>A0A4R8AAP4_9FIRM</name>
<dbReference type="CDD" id="cd08646">
    <property type="entry name" value="FMT_core_Met-tRNA-FMT_N"/>
    <property type="match status" value="1"/>
</dbReference>
<reference evidence="8 9" key="1">
    <citation type="submission" date="2019-03" db="EMBL/GenBank/DDBJ databases">
        <title>Genomic Encyclopedia of Type Strains, Phase IV (KMG-IV): sequencing the most valuable type-strain genomes for metagenomic binning, comparative biology and taxonomic classification.</title>
        <authorList>
            <person name="Goeker M."/>
        </authorList>
    </citation>
    <scope>NUCLEOTIDE SEQUENCE [LARGE SCALE GENOMIC DNA]</scope>
    <source>
        <strain evidence="8 9">DSM 28867</strain>
    </source>
</reference>
<evidence type="ECO:0000256" key="4">
    <source>
        <dbReference type="ARBA" id="ARBA00022917"/>
    </source>
</evidence>
<evidence type="ECO:0000259" key="7">
    <source>
        <dbReference type="Pfam" id="PF02911"/>
    </source>
</evidence>
<dbReference type="InterPro" id="IPR044135">
    <property type="entry name" value="Met-tRNA-FMT_C"/>
</dbReference>
<evidence type="ECO:0000256" key="3">
    <source>
        <dbReference type="ARBA" id="ARBA00022679"/>
    </source>
</evidence>
<dbReference type="Gene3D" id="3.40.50.12230">
    <property type="match status" value="1"/>
</dbReference>
<dbReference type="PANTHER" id="PTHR11138">
    <property type="entry name" value="METHIONYL-TRNA FORMYLTRANSFERASE"/>
    <property type="match status" value="1"/>
</dbReference>
<dbReference type="PANTHER" id="PTHR11138:SF5">
    <property type="entry name" value="METHIONYL-TRNA FORMYLTRANSFERASE, MITOCHONDRIAL"/>
    <property type="match status" value="1"/>
</dbReference>
<comment type="function">
    <text evidence="5">Attaches a formyl group to the free amino group of methionyl-tRNA(fMet). The formyl group appears to play a dual role in the initiator identity of N-formylmethionyl-tRNA by promoting its recognition by IF2 and preventing the misappropriation of this tRNA by the elongation apparatus.</text>
</comment>
<dbReference type="RefSeq" id="WP_243833722.1">
    <property type="nucleotide sequence ID" value="NZ_SODD01000004.1"/>
</dbReference>
<evidence type="ECO:0000256" key="5">
    <source>
        <dbReference type="HAMAP-Rule" id="MF_00182"/>
    </source>
</evidence>
<dbReference type="EMBL" id="SODD01000004">
    <property type="protein sequence ID" value="TDW25483.1"/>
    <property type="molecule type" value="Genomic_DNA"/>
</dbReference>
<evidence type="ECO:0000256" key="1">
    <source>
        <dbReference type="ARBA" id="ARBA00010699"/>
    </source>
</evidence>
<dbReference type="Proteomes" id="UP000294743">
    <property type="component" value="Unassembled WGS sequence"/>
</dbReference>
<dbReference type="InterPro" id="IPR002376">
    <property type="entry name" value="Formyl_transf_N"/>
</dbReference>
<dbReference type="CDD" id="cd08704">
    <property type="entry name" value="Met_tRNA_FMT_C"/>
    <property type="match status" value="1"/>
</dbReference>
<dbReference type="InterPro" id="IPR011034">
    <property type="entry name" value="Formyl_transferase-like_C_sf"/>
</dbReference>
<organism evidence="8 9">
    <name type="scientific">Breznakia blatticola</name>
    <dbReference type="NCBI Taxonomy" id="1754012"/>
    <lineage>
        <taxon>Bacteria</taxon>
        <taxon>Bacillati</taxon>
        <taxon>Bacillota</taxon>
        <taxon>Erysipelotrichia</taxon>
        <taxon>Erysipelotrichales</taxon>
        <taxon>Erysipelotrichaceae</taxon>
        <taxon>Breznakia</taxon>
    </lineage>
</organism>
<feature type="domain" description="Formyl transferase C-terminal" evidence="7">
    <location>
        <begin position="204"/>
        <end position="303"/>
    </location>
</feature>
<dbReference type="Pfam" id="PF02911">
    <property type="entry name" value="Formyl_trans_C"/>
    <property type="match status" value="1"/>
</dbReference>
<dbReference type="HAMAP" id="MF_00182">
    <property type="entry name" value="Formyl_trans"/>
    <property type="match status" value="1"/>
</dbReference>
<dbReference type="EC" id="2.1.2.9" evidence="2 5"/>
<dbReference type="InterPro" id="IPR005793">
    <property type="entry name" value="Formyl_trans_C"/>
</dbReference>
<evidence type="ECO:0000313" key="8">
    <source>
        <dbReference type="EMBL" id="TDW25483.1"/>
    </source>
</evidence>
<dbReference type="GO" id="GO:0005829">
    <property type="term" value="C:cytosol"/>
    <property type="evidence" value="ECO:0007669"/>
    <property type="project" value="TreeGrafter"/>
</dbReference>
<keyword evidence="3 5" id="KW-0808">Transferase</keyword>
<accession>A0A4R8AAP4</accession>
<dbReference type="AlphaFoldDB" id="A0A4R8AAP4"/>
<comment type="similarity">
    <text evidence="1 5">Belongs to the Fmt family.</text>
</comment>
<dbReference type="InterPro" id="IPR036477">
    <property type="entry name" value="Formyl_transf_N_sf"/>
</dbReference>
<dbReference type="Pfam" id="PF00551">
    <property type="entry name" value="Formyl_trans_N"/>
    <property type="match status" value="1"/>
</dbReference>
<gene>
    <name evidence="5" type="primary">fmt</name>
    <name evidence="8" type="ORF">EDD63_10410</name>
</gene>
<dbReference type="GO" id="GO:0004479">
    <property type="term" value="F:methionyl-tRNA formyltransferase activity"/>
    <property type="evidence" value="ECO:0007669"/>
    <property type="project" value="UniProtKB-UniRule"/>
</dbReference>
<comment type="caution">
    <text evidence="8">The sequence shown here is derived from an EMBL/GenBank/DDBJ whole genome shotgun (WGS) entry which is preliminary data.</text>
</comment>
<feature type="binding site" evidence="5">
    <location>
        <begin position="110"/>
        <end position="113"/>
    </location>
    <ligand>
        <name>(6S)-5,6,7,8-tetrahydrofolate</name>
        <dbReference type="ChEBI" id="CHEBI:57453"/>
    </ligand>
</feature>
<feature type="domain" description="Formyl transferase N-terminal" evidence="6">
    <location>
        <begin position="5"/>
        <end position="181"/>
    </location>
</feature>
<evidence type="ECO:0000313" key="9">
    <source>
        <dbReference type="Proteomes" id="UP000294743"/>
    </source>
</evidence>
<dbReference type="SUPFAM" id="SSF53328">
    <property type="entry name" value="Formyltransferase"/>
    <property type="match status" value="1"/>
</dbReference>
<evidence type="ECO:0000256" key="2">
    <source>
        <dbReference type="ARBA" id="ARBA00012261"/>
    </source>
</evidence>
<dbReference type="InterPro" id="IPR005794">
    <property type="entry name" value="Fmt"/>
</dbReference>
<evidence type="ECO:0000259" key="6">
    <source>
        <dbReference type="Pfam" id="PF00551"/>
    </source>
</evidence>